<evidence type="ECO:0000313" key="3">
    <source>
        <dbReference type="Proteomes" id="UP000050421"/>
    </source>
</evidence>
<feature type="transmembrane region" description="Helical" evidence="1">
    <location>
        <begin position="62"/>
        <end position="82"/>
    </location>
</feature>
<evidence type="ECO:0000313" key="2">
    <source>
        <dbReference type="EMBL" id="KPQ11291.1"/>
    </source>
</evidence>
<feature type="transmembrane region" description="Helical" evidence="1">
    <location>
        <begin position="123"/>
        <end position="141"/>
    </location>
</feature>
<accession>A0A0P8BNV3</accession>
<comment type="caution">
    <text evidence="2">The sequence shown here is derived from an EMBL/GenBank/DDBJ whole genome shotgun (WGS) entry which is preliminary data.</text>
</comment>
<feature type="transmembrane region" description="Helical" evidence="1">
    <location>
        <begin position="35"/>
        <end position="56"/>
    </location>
</feature>
<keyword evidence="1" id="KW-0812">Transmembrane</keyword>
<dbReference type="PATRIC" id="fig|1305737.6.peg.31"/>
<keyword evidence="1" id="KW-0472">Membrane</keyword>
<dbReference type="STRING" id="1305737.GCA_000526355_01131"/>
<organism evidence="2 3">
    <name type="scientific">Algoriphagus marincola HL-49</name>
    <dbReference type="NCBI Taxonomy" id="1305737"/>
    <lineage>
        <taxon>Bacteria</taxon>
        <taxon>Pseudomonadati</taxon>
        <taxon>Bacteroidota</taxon>
        <taxon>Cytophagia</taxon>
        <taxon>Cytophagales</taxon>
        <taxon>Cyclobacteriaceae</taxon>
        <taxon>Algoriphagus</taxon>
    </lineage>
</organism>
<sequence length="154" mass="17299">MTMGIIHITSAIGALFTGTYILLSKKGTSLHKRMGYAYLFCMVAVNITAFSIYELFGGFGVFHFFALLSSFAIIGGIYTILFRKRLKNWEIQHLEIMCWSVVGLYAAFFSEISIRLLSVQYPFLWIGLFGGVTTSVGAFLIRKTKKNHSSANNR</sequence>
<feature type="transmembrane region" description="Helical" evidence="1">
    <location>
        <begin position="6"/>
        <end position="23"/>
    </location>
</feature>
<dbReference type="Pfam" id="PF10067">
    <property type="entry name" value="DUF2306"/>
    <property type="match status" value="1"/>
</dbReference>
<dbReference type="InterPro" id="IPR018750">
    <property type="entry name" value="DUF2306_membrane"/>
</dbReference>
<gene>
    <name evidence="2" type="ORF">HLUCCX10_15330</name>
</gene>
<reference evidence="2 3" key="1">
    <citation type="submission" date="2015-09" db="EMBL/GenBank/DDBJ databases">
        <title>Identification and resolution of microdiversity through metagenomic sequencing of parallel consortia.</title>
        <authorList>
            <person name="Nelson W.C."/>
            <person name="Romine M.F."/>
            <person name="Lindemann S.R."/>
        </authorList>
    </citation>
    <scope>NUCLEOTIDE SEQUENCE [LARGE SCALE GENOMIC DNA]</scope>
    <source>
        <strain evidence="2">HL-49</strain>
    </source>
</reference>
<dbReference type="AlphaFoldDB" id="A0A0P8BNV3"/>
<dbReference type="Proteomes" id="UP000050421">
    <property type="component" value="Unassembled WGS sequence"/>
</dbReference>
<protein>
    <submittedName>
        <fullName evidence="2">Putative membrane protein (DUF2306)</fullName>
    </submittedName>
</protein>
<dbReference type="eggNOG" id="COG5395">
    <property type="taxonomic scope" value="Bacteria"/>
</dbReference>
<evidence type="ECO:0000256" key="1">
    <source>
        <dbReference type="SAM" id="Phobius"/>
    </source>
</evidence>
<dbReference type="EMBL" id="LJXT01000123">
    <property type="protein sequence ID" value="KPQ11291.1"/>
    <property type="molecule type" value="Genomic_DNA"/>
</dbReference>
<keyword evidence="1" id="KW-1133">Transmembrane helix</keyword>
<feature type="transmembrane region" description="Helical" evidence="1">
    <location>
        <begin position="94"/>
        <end position="117"/>
    </location>
</feature>
<proteinExistence type="predicted"/>
<name>A0A0P8BNV3_9BACT</name>